<feature type="region of interest" description="Disordered" evidence="4">
    <location>
        <begin position="127"/>
        <end position="190"/>
    </location>
</feature>
<sequence>MVNIKQVVTESTLVERALKLENASQARNLQNLCEERVNQLPWTASTIGLQSWKLLSTLFKTDSSDELVNLLGFSKSEVRLMVERQIEKYKPSKANNAMSRTASEMGAASAVLDTSHSDNDFIPREPLVTFADTPGQGLSASSEGSGEATVSLADAAPSEASVSAISDGTKLAEAESEITEPSLFGDDNANAAGQTAASVDFYNSMRSHRPPGSAGLPDHVFSRVSAPASSVGATIGSQTSSVASEVTRNNTFQIYPSEESKGDRLITRALVVGDFESAVALCISSERWADPLLLGVRGGPELLQKAQKAYFGKQTINHPYLRR</sequence>
<dbReference type="GO" id="GO:0070971">
    <property type="term" value="C:endoplasmic reticulum exit site"/>
    <property type="evidence" value="ECO:0007669"/>
    <property type="project" value="TreeGrafter"/>
</dbReference>
<proteinExistence type="predicted"/>
<accession>A0A2N5U684</accession>
<name>A0A2N5U684_9BASI</name>
<keyword evidence="1" id="KW-0813">Transport</keyword>
<organism evidence="5 6">
    <name type="scientific">Puccinia coronata f. sp. avenae</name>
    <dbReference type="NCBI Taxonomy" id="200324"/>
    <lineage>
        <taxon>Eukaryota</taxon>
        <taxon>Fungi</taxon>
        <taxon>Dikarya</taxon>
        <taxon>Basidiomycota</taxon>
        <taxon>Pucciniomycotina</taxon>
        <taxon>Pucciniomycetes</taxon>
        <taxon>Pucciniales</taxon>
        <taxon>Pucciniaceae</taxon>
        <taxon>Puccinia</taxon>
    </lineage>
</organism>
<evidence type="ECO:0000256" key="3">
    <source>
        <dbReference type="ARBA" id="ARBA00022737"/>
    </source>
</evidence>
<reference evidence="5 6" key="1">
    <citation type="submission" date="2017-11" db="EMBL/GenBank/DDBJ databases">
        <title>De novo assembly and phasing of dikaryotic genomes from two isolates of Puccinia coronata f. sp. avenae, the causal agent of oat crown rust.</title>
        <authorList>
            <person name="Miller M.E."/>
            <person name="Zhang Y."/>
            <person name="Omidvar V."/>
            <person name="Sperschneider J."/>
            <person name="Schwessinger B."/>
            <person name="Raley C."/>
            <person name="Palmer J.M."/>
            <person name="Garnica D."/>
            <person name="Upadhyaya N."/>
            <person name="Rathjen J."/>
            <person name="Taylor J.M."/>
            <person name="Park R.F."/>
            <person name="Dodds P.N."/>
            <person name="Hirsch C.D."/>
            <person name="Kianian S.F."/>
            <person name="Figueroa M."/>
        </authorList>
    </citation>
    <scope>NUCLEOTIDE SEQUENCE [LARGE SCALE GENOMIC DNA]</scope>
    <source>
        <strain evidence="5">12SD80</strain>
    </source>
</reference>
<gene>
    <name evidence="5" type="ORF">PCASD_09524</name>
</gene>
<evidence type="ECO:0000313" key="5">
    <source>
        <dbReference type="EMBL" id="PLW33232.1"/>
    </source>
</evidence>
<feature type="compositionally biased region" description="Low complexity" evidence="4">
    <location>
        <begin position="139"/>
        <end position="148"/>
    </location>
</feature>
<evidence type="ECO:0000256" key="2">
    <source>
        <dbReference type="ARBA" id="ARBA00022574"/>
    </source>
</evidence>
<dbReference type="Gene3D" id="1.25.40.1030">
    <property type="match status" value="1"/>
</dbReference>
<evidence type="ECO:0000256" key="1">
    <source>
        <dbReference type="ARBA" id="ARBA00022448"/>
    </source>
</evidence>
<dbReference type="GO" id="GO:0007029">
    <property type="term" value="P:endoplasmic reticulum organization"/>
    <property type="evidence" value="ECO:0007669"/>
    <property type="project" value="TreeGrafter"/>
</dbReference>
<keyword evidence="2" id="KW-0853">WD repeat</keyword>
<dbReference type="GO" id="GO:0005198">
    <property type="term" value="F:structural molecule activity"/>
    <property type="evidence" value="ECO:0007669"/>
    <property type="project" value="TreeGrafter"/>
</dbReference>
<dbReference type="Proteomes" id="UP000235392">
    <property type="component" value="Unassembled WGS sequence"/>
</dbReference>
<comment type="caution">
    <text evidence="5">The sequence shown here is derived from an EMBL/GenBank/DDBJ whole genome shotgun (WGS) entry which is preliminary data.</text>
</comment>
<dbReference type="GO" id="GO:0090110">
    <property type="term" value="P:COPII-coated vesicle cargo loading"/>
    <property type="evidence" value="ECO:0007669"/>
    <property type="project" value="TreeGrafter"/>
</dbReference>
<dbReference type="InterPro" id="IPR040251">
    <property type="entry name" value="SEC31-like"/>
</dbReference>
<keyword evidence="3" id="KW-0677">Repeat</keyword>
<dbReference type="AlphaFoldDB" id="A0A2N5U684"/>
<dbReference type="PANTHER" id="PTHR13923:SF11">
    <property type="entry name" value="SECRETORY 31, ISOFORM D"/>
    <property type="match status" value="1"/>
</dbReference>
<evidence type="ECO:0000313" key="6">
    <source>
        <dbReference type="Proteomes" id="UP000235392"/>
    </source>
</evidence>
<dbReference type="GO" id="GO:0030127">
    <property type="term" value="C:COPII vesicle coat"/>
    <property type="evidence" value="ECO:0007669"/>
    <property type="project" value="TreeGrafter"/>
</dbReference>
<evidence type="ECO:0000256" key="4">
    <source>
        <dbReference type="SAM" id="MobiDB-lite"/>
    </source>
</evidence>
<dbReference type="PANTHER" id="PTHR13923">
    <property type="entry name" value="SEC31-RELATED PROTEIN"/>
    <property type="match status" value="1"/>
</dbReference>
<protein>
    <submittedName>
        <fullName evidence="5">Uncharacterized protein</fullName>
    </submittedName>
</protein>
<dbReference type="EMBL" id="PGCI01000225">
    <property type="protein sequence ID" value="PLW33232.1"/>
    <property type="molecule type" value="Genomic_DNA"/>
</dbReference>